<gene>
    <name evidence="1" type="ORF">SAMN04488081_0950</name>
</gene>
<dbReference type="Proteomes" id="UP000198647">
    <property type="component" value="Unassembled WGS sequence"/>
</dbReference>
<name>A0A1H3DHX0_9BACI</name>
<accession>A0A1H3DHX0</accession>
<dbReference type="EMBL" id="FNOS01000002">
    <property type="protein sequence ID" value="SDX65249.1"/>
    <property type="molecule type" value="Genomic_DNA"/>
</dbReference>
<evidence type="ECO:0008006" key="3">
    <source>
        <dbReference type="Google" id="ProtNLM"/>
    </source>
</evidence>
<comment type="caution">
    <text evidence="1">The sequence shown here is derived from an EMBL/GenBank/DDBJ whole genome shotgun (WGS) entry which is preliminary data.</text>
</comment>
<proteinExistence type="predicted"/>
<protein>
    <recommendedName>
        <fullName evidence="3">Phage tail assembly chaperone protein, TAC</fullName>
    </recommendedName>
</protein>
<dbReference type="RefSeq" id="WP_093106013.1">
    <property type="nucleotide sequence ID" value="NZ_FNOS01000002.1"/>
</dbReference>
<dbReference type="Pfam" id="PF23857">
    <property type="entry name" value="Phage_TAC_19"/>
    <property type="match status" value="1"/>
</dbReference>
<dbReference type="InterPro" id="IPR057006">
    <property type="entry name" value="Phage_TAC_19"/>
</dbReference>
<sequence>MANMKRNMIQLVKNPEEVEKGGEVKLDTYWTPMFLPFSKVRDAIGMQAELDKEGMAELDIMDRLADFVANDIYGAQFTKDDIYDRLHAPDGVEELQNQIMFVAQGDQSSATKKFLESKN</sequence>
<reference evidence="1 2" key="1">
    <citation type="submission" date="2016-10" db="EMBL/GenBank/DDBJ databases">
        <authorList>
            <person name="Varghese N."/>
            <person name="Submissions S."/>
        </authorList>
    </citation>
    <scope>NUCLEOTIDE SEQUENCE [LARGE SCALE GENOMIC DNA]</scope>
    <source>
        <strain evidence="1 2">DSM 20748</strain>
    </source>
</reference>
<evidence type="ECO:0000313" key="1">
    <source>
        <dbReference type="EMBL" id="SDX65249.1"/>
    </source>
</evidence>
<evidence type="ECO:0000313" key="2">
    <source>
        <dbReference type="Proteomes" id="UP000198647"/>
    </source>
</evidence>
<keyword evidence="2" id="KW-1185">Reference proteome</keyword>
<organism evidence="1 2">
    <name type="scientific">Salimicrobium album</name>
    <dbReference type="NCBI Taxonomy" id="50717"/>
    <lineage>
        <taxon>Bacteria</taxon>
        <taxon>Bacillati</taxon>
        <taxon>Bacillota</taxon>
        <taxon>Bacilli</taxon>
        <taxon>Bacillales</taxon>
        <taxon>Bacillaceae</taxon>
        <taxon>Salimicrobium</taxon>
    </lineage>
</organism>
<dbReference type="NCBIfam" id="NF047360">
    <property type="entry name" value="tail_chap_PVL"/>
    <property type="match status" value="1"/>
</dbReference>